<name>A0AAV6TTU0_9ARAC</name>
<keyword evidence="2" id="KW-1185">Reference proteome</keyword>
<organism evidence="1 2">
    <name type="scientific">Oedothorax gibbosus</name>
    <dbReference type="NCBI Taxonomy" id="931172"/>
    <lineage>
        <taxon>Eukaryota</taxon>
        <taxon>Metazoa</taxon>
        <taxon>Ecdysozoa</taxon>
        <taxon>Arthropoda</taxon>
        <taxon>Chelicerata</taxon>
        <taxon>Arachnida</taxon>
        <taxon>Araneae</taxon>
        <taxon>Araneomorphae</taxon>
        <taxon>Entelegynae</taxon>
        <taxon>Araneoidea</taxon>
        <taxon>Linyphiidae</taxon>
        <taxon>Erigoninae</taxon>
        <taxon>Oedothorax</taxon>
    </lineage>
</organism>
<dbReference type="EMBL" id="JAFNEN010001023">
    <property type="protein sequence ID" value="KAG8175357.1"/>
    <property type="molecule type" value="Genomic_DNA"/>
</dbReference>
<dbReference type="AlphaFoldDB" id="A0AAV6TTU0"/>
<evidence type="ECO:0000313" key="2">
    <source>
        <dbReference type="Proteomes" id="UP000827092"/>
    </source>
</evidence>
<proteinExistence type="predicted"/>
<comment type="caution">
    <text evidence="1">The sequence shown here is derived from an EMBL/GenBank/DDBJ whole genome shotgun (WGS) entry which is preliminary data.</text>
</comment>
<gene>
    <name evidence="1" type="ORF">JTE90_018038</name>
</gene>
<protein>
    <submittedName>
        <fullName evidence="1">Uncharacterized protein</fullName>
    </submittedName>
</protein>
<sequence>MMKLAKGFVILVAVTILLTIIALGLTNTTRNIFKSPAKSDISEAENTSTPWVQKKFVSTIQNFNNSVFENLETSLQVQNIWHVTSDSETTRRVYFKIATKFLTDLGHPRPQALANIVSKAGSLHHPLTMPVFFEVAAINLAEVFLAHNKDIDSDDARKYVDFLSSELDMANLSDYESIVQAQYNAYAKPEEAYFSVFPSNFLQTLAILKPWILPVGESRALGHPSPQSSQQRHR</sequence>
<accession>A0AAV6TTU0</accession>
<reference evidence="1 2" key="1">
    <citation type="journal article" date="2022" name="Nat. Ecol. Evol.">
        <title>A masculinizing supergene underlies an exaggerated male reproductive morph in a spider.</title>
        <authorList>
            <person name="Hendrickx F."/>
            <person name="De Corte Z."/>
            <person name="Sonet G."/>
            <person name="Van Belleghem S.M."/>
            <person name="Kostlbacher S."/>
            <person name="Vangestel C."/>
        </authorList>
    </citation>
    <scope>NUCLEOTIDE SEQUENCE [LARGE SCALE GENOMIC DNA]</scope>
    <source>
        <strain evidence="1">W744_W776</strain>
    </source>
</reference>
<evidence type="ECO:0000313" key="1">
    <source>
        <dbReference type="EMBL" id="KAG8175357.1"/>
    </source>
</evidence>
<dbReference type="Proteomes" id="UP000827092">
    <property type="component" value="Unassembled WGS sequence"/>
</dbReference>